<comment type="caution">
    <text evidence="2">The sequence shown here is derived from an EMBL/GenBank/DDBJ whole genome shotgun (WGS) entry which is preliminary data.</text>
</comment>
<dbReference type="InterPro" id="IPR016181">
    <property type="entry name" value="Acyl_CoA_acyltransferase"/>
</dbReference>
<sequence length="160" mass="18343">MLEGRSIKVEQVVGQGEKELISSLILNALPNWFGIPESTQEYIEQSRQMPFFVAADNNQAVGFIAIKETSDYTAEIYVMGVLPEYHNQGVGKTLFSETLKWAKDNGFQFLQVKTLAESHPDRYYARTRKFYQAIGFKPFETLLELWGKDNPCLIMVQHID</sequence>
<evidence type="ECO:0000313" key="3">
    <source>
        <dbReference type="Proteomes" id="UP001501734"/>
    </source>
</evidence>
<protein>
    <submittedName>
        <fullName evidence="2">GNAT family N-acetyltransferase</fullName>
    </submittedName>
</protein>
<name>A0ABP7VB02_9BACI</name>
<dbReference type="InterPro" id="IPR000182">
    <property type="entry name" value="GNAT_dom"/>
</dbReference>
<evidence type="ECO:0000313" key="2">
    <source>
        <dbReference type="EMBL" id="GAA4062932.1"/>
    </source>
</evidence>
<dbReference type="PROSITE" id="PS51186">
    <property type="entry name" value="GNAT"/>
    <property type="match status" value="1"/>
</dbReference>
<dbReference type="CDD" id="cd04301">
    <property type="entry name" value="NAT_SF"/>
    <property type="match status" value="1"/>
</dbReference>
<dbReference type="RefSeq" id="WP_344910381.1">
    <property type="nucleotide sequence ID" value="NZ_BAABDL010000039.1"/>
</dbReference>
<dbReference type="PANTHER" id="PTHR43617">
    <property type="entry name" value="L-AMINO ACID N-ACETYLTRANSFERASE"/>
    <property type="match status" value="1"/>
</dbReference>
<keyword evidence="3" id="KW-1185">Reference proteome</keyword>
<dbReference type="SUPFAM" id="SSF55729">
    <property type="entry name" value="Acyl-CoA N-acyltransferases (Nat)"/>
    <property type="match status" value="1"/>
</dbReference>
<dbReference type="Gene3D" id="3.40.630.30">
    <property type="match status" value="1"/>
</dbReference>
<dbReference type="EMBL" id="BAABDL010000039">
    <property type="protein sequence ID" value="GAA4062932.1"/>
    <property type="molecule type" value="Genomic_DNA"/>
</dbReference>
<accession>A0ABP7VB02</accession>
<proteinExistence type="predicted"/>
<dbReference type="Proteomes" id="UP001501734">
    <property type="component" value="Unassembled WGS sequence"/>
</dbReference>
<dbReference type="Pfam" id="PF00583">
    <property type="entry name" value="Acetyltransf_1"/>
    <property type="match status" value="1"/>
</dbReference>
<evidence type="ECO:0000259" key="1">
    <source>
        <dbReference type="PROSITE" id="PS51186"/>
    </source>
</evidence>
<gene>
    <name evidence="2" type="ORF">GCM10022410_07070</name>
</gene>
<feature type="domain" description="N-acetyltransferase" evidence="1">
    <location>
        <begin position="7"/>
        <end position="160"/>
    </location>
</feature>
<reference evidence="3" key="1">
    <citation type="journal article" date="2019" name="Int. J. Syst. Evol. Microbiol.">
        <title>The Global Catalogue of Microorganisms (GCM) 10K type strain sequencing project: providing services to taxonomists for standard genome sequencing and annotation.</title>
        <authorList>
            <consortium name="The Broad Institute Genomics Platform"/>
            <consortium name="The Broad Institute Genome Sequencing Center for Infectious Disease"/>
            <person name="Wu L."/>
            <person name="Ma J."/>
        </authorList>
    </citation>
    <scope>NUCLEOTIDE SEQUENCE [LARGE SCALE GENOMIC DNA]</scope>
    <source>
        <strain evidence="3">JCM 17250</strain>
    </source>
</reference>
<dbReference type="InterPro" id="IPR050276">
    <property type="entry name" value="MshD_Acetyltransferase"/>
</dbReference>
<organism evidence="2 3">
    <name type="scientific">Amphibacillus indicireducens</name>
    <dbReference type="NCBI Taxonomy" id="1076330"/>
    <lineage>
        <taxon>Bacteria</taxon>
        <taxon>Bacillati</taxon>
        <taxon>Bacillota</taxon>
        <taxon>Bacilli</taxon>
        <taxon>Bacillales</taxon>
        <taxon>Bacillaceae</taxon>
        <taxon>Amphibacillus</taxon>
    </lineage>
</organism>